<dbReference type="Pfam" id="PF00076">
    <property type="entry name" value="RRM_1"/>
    <property type="match status" value="3"/>
</dbReference>
<dbReference type="OMA" id="FTHRHAL"/>
<evidence type="ECO:0000313" key="9">
    <source>
        <dbReference type="Proteomes" id="UP000268350"/>
    </source>
</evidence>
<dbReference type="GO" id="GO:0005730">
    <property type="term" value="C:nucleolus"/>
    <property type="evidence" value="ECO:0007669"/>
    <property type="project" value="TreeGrafter"/>
</dbReference>
<feature type="compositionally biased region" description="Basic residues" evidence="6">
    <location>
        <begin position="653"/>
        <end position="665"/>
    </location>
</feature>
<evidence type="ECO:0000256" key="4">
    <source>
        <dbReference type="ARBA" id="ARBA00023242"/>
    </source>
</evidence>
<gene>
    <name evidence="8" type="ORF">DGUA_6G001458</name>
</gene>
<feature type="compositionally biased region" description="Basic and acidic residues" evidence="6">
    <location>
        <begin position="135"/>
        <end position="171"/>
    </location>
</feature>
<dbReference type="SMART" id="SM00360">
    <property type="entry name" value="RRM"/>
    <property type="match status" value="3"/>
</dbReference>
<feature type="region of interest" description="Disordered" evidence="6">
    <location>
        <begin position="565"/>
        <end position="665"/>
    </location>
</feature>
<dbReference type="InterPro" id="IPR051945">
    <property type="entry name" value="RRM_MRD1_RNA_proc_ribogen"/>
</dbReference>
<dbReference type="PANTHER" id="PTHR48039:SF5">
    <property type="entry name" value="RNA-BINDING PROTEIN 28"/>
    <property type="match status" value="1"/>
</dbReference>
<feature type="compositionally biased region" description="Basic and acidic residues" evidence="6">
    <location>
        <begin position="577"/>
        <end position="586"/>
    </location>
</feature>
<keyword evidence="4" id="KW-0539">Nucleus</keyword>
<dbReference type="CDD" id="cd12416">
    <property type="entry name" value="RRM4_RBM28_like"/>
    <property type="match status" value="1"/>
</dbReference>
<dbReference type="Gene3D" id="3.30.70.330">
    <property type="match status" value="3"/>
</dbReference>
<feature type="domain" description="RRM" evidence="7">
    <location>
        <begin position="235"/>
        <end position="324"/>
    </location>
</feature>
<feature type="domain" description="RRM" evidence="7">
    <location>
        <begin position="50"/>
        <end position="127"/>
    </location>
</feature>
<dbReference type="OrthoDB" id="3945418at2759"/>
<keyword evidence="9" id="KW-1185">Reference proteome</keyword>
<dbReference type="InterPro" id="IPR035979">
    <property type="entry name" value="RBD_domain_sf"/>
</dbReference>
<comment type="subcellular location">
    <subcellularLocation>
        <location evidence="1">Nucleus</location>
    </subcellularLocation>
</comment>
<dbReference type="Proteomes" id="UP000268350">
    <property type="component" value="Unassembled WGS sequence"/>
</dbReference>
<feature type="compositionally biased region" description="Basic and acidic residues" evidence="6">
    <location>
        <begin position="601"/>
        <end position="634"/>
    </location>
</feature>
<feature type="region of interest" description="Disordered" evidence="6">
    <location>
        <begin position="312"/>
        <end position="334"/>
    </location>
</feature>
<dbReference type="InterPro" id="IPR012677">
    <property type="entry name" value="Nucleotide-bd_a/b_plait_sf"/>
</dbReference>
<feature type="region of interest" description="Disordered" evidence="6">
    <location>
        <begin position="481"/>
        <end position="528"/>
    </location>
</feature>
<dbReference type="PANTHER" id="PTHR48039">
    <property type="entry name" value="RNA-BINDING MOTIF PROTEIN 14B"/>
    <property type="match status" value="1"/>
</dbReference>
<protein>
    <submittedName>
        <fullName evidence="8">Blast:RNA-binding protein 28</fullName>
    </submittedName>
</protein>
<dbReference type="FunFam" id="3.30.70.330:FF:000182">
    <property type="entry name" value="RNA-binding motif protein 28"/>
    <property type="match status" value="1"/>
</dbReference>
<evidence type="ECO:0000313" key="8">
    <source>
        <dbReference type="EMBL" id="SPP73899.1"/>
    </source>
</evidence>
<evidence type="ECO:0000256" key="5">
    <source>
        <dbReference type="PROSITE-ProRule" id="PRU00176"/>
    </source>
</evidence>
<dbReference type="InterPro" id="IPR000504">
    <property type="entry name" value="RRM_dom"/>
</dbReference>
<dbReference type="AlphaFoldDB" id="A0A3B0JKC2"/>
<sequence>MEIKIMKSVKDATDESTPKEAGEDKSKKRRNPFNTQRLKEEKERRQKKRARLIVRNISYKSTDASLREYFSKWGTLEDVNILKRGDGKLVGCAFVQYETINQATKAILKTNGTDLQGRKIFVDWALGKNEYSTKNPKDEEPEDKKPKLEIKDESGEDEPKVEAVEHAPVKDDSEDAEGESDSEDDANDDEEDTVGGDDDGDDDDDDEDTKEDKDKLDIESVKKEKVKSNDVKEGCTVFIKNVPFDAEDSDLRKVCRKFGVVNYAIINREAVSGHSKGTAFVKFKAKESADLCLQAGTEFTLLDEVLDPHPALSRDELKTKQSRENKDDDTGKDSRNLYLAREGLIMSGSKAADGVTASDMTKRHELEQMKTQVLKNLNRFVSRNRLSIHNLPYNYDDEKLKQMAQTYTGFRPHECRVMREHKITPEHPNGKSKGFGFISFETHQRALAALRKLNNNPNIFGPQHRPIVAFSIEDRAVHKIKEKRDERSKQNNPTYQTKLQQKKERRQQQRSGQHTKEKPPQADNKNKLQKHIKKLEATRAAKAEGKEKEEKQLTDVQDFVGAAAKPGTSLRMRSKKKIMEQAQEHMKRVKTEKRKTKNKKIRESHLAERKADNRPKQGRKKEMDDLKPLIDKYKKMITGNQDGGGIKGIMGGKIKKPKRTKWYAE</sequence>
<feature type="domain" description="RRM" evidence="7">
    <location>
        <begin position="384"/>
        <end position="467"/>
    </location>
</feature>
<dbReference type="GO" id="GO:0003729">
    <property type="term" value="F:mRNA binding"/>
    <property type="evidence" value="ECO:0007669"/>
    <property type="project" value="TreeGrafter"/>
</dbReference>
<accession>A0A3B0JKC2</accession>
<evidence type="ECO:0000256" key="2">
    <source>
        <dbReference type="ARBA" id="ARBA00022737"/>
    </source>
</evidence>
<dbReference type="SUPFAM" id="SSF54928">
    <property type="entry name" value="RNA-binding domain, RBD"/>
    <property type="match status" value="2"/>
</dbReference>
<feature type="compositionally biased region" description="Basic and acidic residues" evidence="6">
    <location>
        <begin position="514"/>
        <end position="526"/>
    </location>
</feature>
<reference evidence="9" key="1">
    <citation type="submission" date="2018-01" db="EMBL/GenBank/DDBJ databases">
        <authorList>
            <person name="Alioto T."/>
            <person name="Alioto T."/>
        </authorList>
    </citation>
    <scope>NUCLEOTIDE SEQUENCE [LARGE SCALE GENOMIC DNA]</scope>
</reference>
<dbReference type="PROSITE" id="PS50102">
    <property type="entry name" value="RRM"/>
    <property type="match status" value="3"/>
</dbReference>
<feature type="region of interest" description="Disordered" evidence="6">
    <location>
        <begin position="1"/>
        <end position="47"/>
    </location>
</feature>
<evidence type="ECO:0000256" key="6">
    <source>
        <dbReference type="SAM" id="MobiDB-lite"/>
    </source>
</evidence>
<organism evidence="8 9">
    <name type="scientific">Drosophila guanche</name>
    <name type="common">Fruit fly</name>
    <dbReference type="NCBI Taxonomy" id="7266"/>
    <lineage>
        <taxon>Eukaryota</taxon>
        <taxon>Metazoa</taxon>
        <taxon>Ecdysozoa</taxon>
        <taxon>Arthropoda</taxon>
        <taxon>Hexapoda</taxon>
        <taxon>Insecta</taxon>
        <taxon>Pterygota</taxon>
        <taxon>Neoptera</taxon>
        <taxon>Endopterygota</taxon>
        <taxon>Diptera</taxon>
        <taxon>Brachycera</taxon>
        <taxon>Muscomorpha</taxon>
        <taxon>Ephydroidea</taxon>
        <taxon>Drosophilidae</taxon>
        <taxon>Drosophila</taxon>
        <taxon>Sophophora</taxon>
    </lineage>
</organism>
<feature type="compositionally biased region" description="Acidic residues" evidence="6">
    <location>
        <begin position="172"/>
        <end position="209"/>
    </location>
</feature>
<dbReference type="EMBL" id="OUUW01000001">
    <property type="protein sequence ID" value="SPP73899.1"/>
    <property type="molecule type" value="Genomic_DNA"/>
</dbReference>
<evidence type="ECO:0000256" key="1">
    <source>
        <dbReference type="ARBA" id="ARBA00004123"/>
    </source>
</evidence>
<keyword evidence="2" id="KW-0677">Repeat</keyword>
<dbReference type="STRING" id="7266.A0A3B0JKC2"/>
<feature type="compositionally biased region" description="Gly residues" evidence="6">
    <location>
        <begin position="641"/>
        <end position="651"/>
    </location>
</feature>
<evidence type="ECO:0000259" key="7">
    <source>
        <dbReference type="PROSITE" id="PS50102"/>
    </source>
</evidence>
<evidence type="ECO:0000256" key="3">
    <source>
        <dbReference type="ARBA" id="ARBA00022884"/>
    </source>
</evidence>
<feature type="region of interest" description="Disordered" evidence="6">
    <location>
        <begin position="130"/>
        <end position="215"/>
    </location>
</feature>
<feature type="compositionally biased region" description="Basic residues" evidence="6">
    <location>
        <begin position="587"/>
        <end position="600"/>
    </location>
</feature>
<proteinExistence type="predicted"/>
<name>A0A3B0JKC2_DROGU</name>
<feature type="compositionally biased region" description="Basic and acidic residues" evidence="6">
    <location>
        <begin position="1"/>
        <end position="26"/>
    </location>
</feature>
<keyword evidence="3 5" id="KW-0694">RNA-binding</keyword>